<comment type="caution">
    <text evidence="1">The sequence shown here is derived from an EMBL/GenBank/DDBJ whole genome shotgun (WGS) entry which is preliminary data.</text>
</comment>
<dbReference type="EMBL" id="ANPB02000003">
    <property type="protein sequence ID" value="KAF4486549.1"/>
    <property type="molecule type" value="Genomic_DNA"/>
</dbReference>
<dbReference type="GeneID" id="90979796"/>
<dbReference type="OrthoDB" id="10271303at2759"/>
<reference evidence="1 2" key="1">
    <citation type="submission" date="2012-08" db="EMBL/GenBank/DDBJ databases">
        <authorList>
            <person name="Gan P.H.P."/>
            <person name="Ikeda K."/>
            <person name="Irieda H."/>
            <person name="Narusaka M."/>
            <person name="O'Connell R.J."/>
            <person name="Narusaka Y."/>
            <person name="Takano Y."/>
            <person name="Kubo Y."/>
            <person name="Shirasu K."/>
        </authorList>
    </citation>
    <scope>NUCLEOTIDE SEQUENCE [LARGE SCALE GENOMIC DNA]</scope>
    <source>
        <strain evidence="1 2">Nara gc5</strain>
    </source>
</reference>
<proteinExistence type="predicted"/>
<name>A0A7J6J9C9_COLFN</name>
<evidence type="ECO:0000313" key="1">
    <source>
        <dbReference type="EMBL" id="KAF4486549.1"/>
    </source>
</evidence>
<evidence type="ECO:0000313" key="2">
    <source>
        <dbReference type="Proteomes" id="UP000011096"/>
    </source>
</evidence>
<dbReference type="RefSeq" id="XP_066009070.1">
    <property type="nucleotide sequence ID" value="XM_066151467.1"/>
</dbReference>
<protein>
    <submittedName>
        <fullName evidence="1">Uncharacterized protein</fullName>
    </submittedName>
</protein>
<sequence length="131" mass="14392">MTGVQDKSKETKNSTIICTQWSQKMGLAIGMRFGHGSTGIMMDGICTYKGETWTGRQSATNGWVGEIGYRRRHVVGHWQCGEGRTTVVELSCRGHRSCSHEGLGQGQRANSVLSMIVVSTGKRTEKSSIHF</sequence>
<dbReference type="Proteomes" id="UP000011096">
    <property type="component" value="Unassembled WGS sequence"/>
</dbReference>
<gene>
    <name evidence="1" type="ORF">CGGC5_v005541</name>
</gene>
<dbReference type="InParanoid" id="A0A7J6J9C9"/>
<dbReference type="AlphaFoldDB" id="A0A7J6J9C9"/>
<organism evidence="1 2">
    <name type="scientific">Colletotrichum fructicola (strain Nara gc5)</name>
    <name type="common">Anthracnose fungus</name>
    <name type="synonym">Colletotrichum gloeosporioides (strain Nara gc5)</name>
    <dbReference type="NCBI Taxonomy" id="1213859"/>
    <lineage>
        <taxon>Eukaryota</taxon>
        <taxon>Fungi</taxon>
        <taxon>Dikarya</taxon>
        <taxon>Ascomycota</taxon>
        <taxon>Pezizomycotina</taxon>
        <taxon>Sordariomycetes</taxon>
        <taxon>Hypocreomycetidae</taxon>
        <taxon>Glomerellales</taxon>
        <taxon>Glomerellaceae</taxon>
        <taxon>Colletotrichum</taxon>
        <taxon>Colletotrichum gloeosporioides species complex</taxon>
    </lineage>
</organism>
<keyword evidence="2" id="KW-1185">Reference proteome</keyword>
<reference evidence="1 2" key="2">
    <citation type="submission" date="2020-04" db="EMBL/GenBank/DDBJ databases">
        <title>Genome sequencing and assembly of multiple isolates from the Colletotrichum gloeosporioides species complex.</title>
        <authorList>
            <person name="Gan P."/>
            <person name="Shirasu K."/>
        </authorList>
    </citation>
    <scope>NUCLEOTIDE SEQUENCE [LARGE SCALE GENOMIC DNA]</scope>
    <source>
        <strain evidence="1 2">Nara gc5</strain>
    </source>
</reference>
<accession>A0A7J6J9C9</accession>